<sequence>MTPLLFVGLFVAASAAPQFFNRNPPFPHHRHLSPYFQDDIFNTENFWSGLSRELQQLDNMLAEFHNRFPTTITREGIQGNEYKITIPLSGFDEKDIVVKAREGLLMVQAVHKDEVGNENNYLNIRNLPNYVNVTGRWTYENGVLKVVFPVKAGSEHSVEETTNDTTPVAITTEGYTEQSREELESSREANTVNADVGLERGDQERDRHLLTNEIPRNSVEATTYAVDLKDEVEFVPVRY</sequence>
<evidence type="ECO:0000313" key="2">
    <source>
        <dbReference type="Proteomes" id="UP000824533"/>
    </source>
</evidence>
<evidence type="ECO:0000313" key="1">
    <source>
        <dbReference type="EMBL" id="KAJ0182232.1"/>
    </source>
</evidence>
<gene>
    <name evidence="1" type="ORF">K1T71_001601</name>
</gene>
<proteinExistence type="predicted"/>
<dbReference type="Proteomes" id="UP000824533">
    <property type="component" value="Linkage Group LG03"/>
</dbReference>
<comment type="caution">
    <text evidence="1">The sequence shown here is derived from an EMBL/GenBank/DDBJ whole genome shotgun (WGS) entry which is preliminary data.</text>
</comment>
<organism evidence="1 2">
    <name type="scientific">Dendrolimus kikuchii</name>
    <dbReference type="NCBI Taxonomy" id="765133"/>
    <lineage>
        <taxon>Eukaryota</taxon>
        <taxon>Metazoa</taxon>
        <taxon>Ecdysozoa</taxon>
        <taxon>Arthropoda</taxon>
        <taxon>Hexapoda</taxon>
        <taxon>Insecta</taxon>
        <taxon>Pterygota</taxon>
        <taxon>Neoptera</taxon>
        <taxon>Endopterygota</taxon>
        <taxon>Lepidoptera</taxon>
        <taxon>Glossata</taxon>
        <taxon>Ditrysia</taxon>
        <taxon>Bombycoidea</taxon>
        <taxon>Lasiocampidae</taxon>
        <taxon>Dendrolimus</taxon>
    </lineage>
</organism>
<dbReference type="EMBL" id="CM034389">
    <property type="protein sequence ID" value="KAJ0182232.1"/>
    <property type="molecule type" value="Genomic_DNA"/>
</dbReference>
<keyword evidence="2" id="KW-1185">Reference proteome</keyword>
<reference evidence="1 2" key="1">
    <citation type="journal article" date="2021" name="Front. Genet.">
        <title>Chromosome-Level Genome Assembly Reveals Significant Gene Expansion in the Toll and IMD Signaling Pathways of Dendrolimus kikuchii.</title>
        <authorList>
            <person name="Zhou J."/>
            <person name="Wu P."/>
            <person name="Xiong Z."/>
            <person name="Liu N."/>
            <person name="Zhao N."/>
            <person name="Ji M."/>
            <person name="Qiu Y."/>
            <person name="Yang B."/>
        </authorList>
    </citation>
    <scope>NUCLEOTIDE SEQUENCE [LARGE SCALE GENOMIC DNA]</scope>
    <source>
        <strain evidence="1">Ann1</strain>
    </source>
</reference>
<accession>A0ACC1DF59</accession>
<protein>
    <submittedName>
        <fullName evidence="1">Uncharacterized protein</fullName>
    </submittedName>
</protein>
<name>A0ACC1DF59_9NEOP</name>